<evidence type="ECO:0000259" key="1">
    <source>
        <dbReference type="Pfam" id="PF25213"/>
    </source>
</evidence>
<dbReference type="KEGG" id="haxz:M0R88_16065"/>
<feature type="domain" description="HVO-A0261-like N-terminal" evidence="1">
    <location>
        <begin position="10"/>
        <end position="82"/>
    </location>
</feature>
<dbReference type="SUPFAM" id="SSF46785">
    <property type="entry name" value="Winged helix' DNA-binding domain"/>
    <property type="match status" value="1"/>
</dbReference>
<dbReference type="Pfam" id="PF25213">
    <property type="entry name" value="HVO_A0261_N"/>
    <property type="match status" value="1"/>
</dbReference>
<evidence type="ECO:0000313" key="3">
    <source>
        <dbReference type="Proteomes" id="UP000830434"/>
    </source>
</evidence>
<name>A0A8U0IG02_9EURY</name>
<reference evidence="2" key="1">
    <citation type="submission" date="2022-04" db="EMBL/GenBank/DDBJ databases">
        <title>Diverse halophilic archaea isolated from saline environments.</title>
        <authorList>
            <person name="Cui H.-L."/>
        </authorList>
    </citation>
    <scope>NUCLEOTIDE SEQUENCE</scope>
    <source>
        <strain evidence="2">XZYJT40</strain>
    </source>
</reference>
<dbReference type="EMBL" id="CP096658">
    <property type="protein sequence ID" value="UPW00017.1"/>
    <property type="molecule type" value="Genomic_DNA"/>
</dbReference>
<dbReference type="RefSeq" id="WP_248654434.1">
    <property type="nucleotide sequence ID" value="NZ_CP096658.1"/>
</dbReference>
<proteinExistence type="predicted"/>
<organism evidence="2 3">
    <name type="scientific">Halorussus gelatinilyticus</name>
    <dbReference type="NCBI Taxonomy" id="2937524"/>
    <lineage>
        <taxon>Archaea</taxon>
        <taxon>Methanobacteriati</taxon>
        <taxon>Methanobacteriota</taxon>
        <taxon>Stenosarchaea group</taxon>
        <taxon>Halobacteria</taxon>
        <taxon>Halobacteriales</taxon>
        <taxon>Haladaptataceae</taxon>
        <taxon>Halorussus</taxon>
    </lineage>
</organism>
<dbReference type="AlphaFoldDB" id="A0A8U0IG02"/>
<keyword evidence="3" id="KW-1185">Reference proteome</keyword>
<gene>
    <name evidence="2" type="ORF">M0R88_16065</name>
</gene>
<dbReference type="InterPro" id="IPR036390">
    <property type="entry name" value="WH_DNA-bd_sf"/>
</dbReference>
<accession>A0A8U0IG02</accession>
<dbReference type="InterPro" id="IPR057527">
    <property type="entry name" value="HVO_A0261-like_N"/>
</dbReference>
<dbReference type="Proteomes" id="UP000830434">
    <property type="component" value="Chromosome"/>
</dbReference>
<dbReference type="GeneID" id="72191402"/>
<evidence type="ECO:0000313" key="2">
    <source>
        <dbReference type="EMBL" id="UPW00017.1"/>
    </source>
</evidence>
<protein>
    <recommendedName>
        <fullName evidence="1">HVO-A0261-like N-terminal domain-containing protein</fullName>
    </recommendedName>
</protein>
<sequence>MVPTLTDDVLLTLFKRRRYLRYLLGDPKSKSELIDGTESACSTVDRTIRELESVGAVERTAAGYGATALGRLAYRELVQTRREFDGIIDCEDALRSGNNTDEFSTALFRDATVVRPTRSEPDAPLRRLCDCVRGADALEIMSPLLLDQSVRFYHEAVTTTCPRRSSSRRPA</sequence>